<keyword evidence="3" id="KW-1185">Reference proteome</keyword>
<dbReference type="GeneID" id="77331668"/>
<dbReference type="Pfam" id="PF10112">
    <property type="entry name" value="Halogen_Hydrol"/>
    <property type="match status" value="1"/>
</dbReference>
<evidence type="ECO:0000313" key="2">
    <source>
        <dbReference type="EMBL" id="ERS94032.1"/>
    </source>
</evidence>
<feature type="transmembrane region" description="Helical" evidence="1">
    <location>
        <begin position="7"/>
        <end position="25"/>
    </location>
</feature>
<reference evidence="2 3" key="1">
    <citation type="journal article" date="2013" name="Genome Announc.">
        <title>Draft Genome Sequence of Staphylococcus simulans UMC-CNS-990, Isolated from a Case of Chronic Bovine Mastitis.</title>
        <authorList>
            <person name="Calcutt M.J."/>
            <person name="Foecking M.F."/>
            <person name="Hsieh H.Y."/>
            <person name="Perry J."/>
            <person name="Stewart G.C."/>
            <person name="Middleton J.R."/>
        </authorList>
    </citation>
    <scope>NUCLEOTIDE SEQUENCE [LARGE SCALE GENOMIC DNA]</scope>
    <source>
        <strain evidence="2 3">UMC-CNS-990</strain>
    </source>
</reference>
<dbReference type="Proteomes" id="UP000017131">
    <property type="component" value="Unassembled WGS sequence"/>
</dbReference>
<protein>
    <submittedName>
        <fullName evidence="2">5-bromo-4-chloroindolyl phosphate hydrolysis protein</fullName>
    </submittedName>
</protein>
<sequence length="212" mass="25357">MRYYISRIYGTLVGVPAAIVAWLTSIYAFDILFVYDLGIGIAAFFAFYLPTQFFTSKKYLNEIGLTRRDFRFVRHHLNNAQTKVRKLLKSFINVRSIKDFKQVNEIHRLARTIYFTVRQQPQKFFIVDSFFYSHLDNALNLIESYTRLAKMPAKSKEEKQKLEQTRITLDEVKRTLVADLKRLNEEDYTRLDVEMEMNKIEQQRHLQRKEHD</sequence>
<feature type="transmembrane region" description="Helical" evidence="1">
    <location>
        <begin position="31"/>
        <end position="49"/>
    </location>
</feature>
<evidence type="ECO:0000256" key="1">
    <source>
        <dbReference type="SAM" id="Phobius"/>
    </source>
</evidence>
<name>A0ABN0PEC0_STASI</name>
<dbReference type="RefSeq" id="WP_002480919.1">
    <property type="nucleotide sequence ID" value="NZ_AXDY01000003.1"/>
</dbReference>
<accession>A0ABN0PEC0</accession>
<organism evidence="2 3">
    <name type="scientific">Staphylococcus simulans UMC-CNS-990</name>
    <dbReference type="NCBI Taxonomy" id="1405498"/>
    <lineage>
        <taxon>Bacteria</taxon>
        <taxon>Bacillati</taxon>
        <taxon>Bacillota</taxon>
        <taxon>Bacilli</taxon>
        <taxon>Bacillales</taxon>
        <taxon>Staphylococcaceae</taxon>
        <taxon>Staphylococcus</taxon>
    </lineage>
</organism>
<proteinExistence type="predicted"/>
<keyword evidence="1" id="KW-1133">Transmembrane helix</keyword>
<dbReference type="InterPro" id="IPR018770">
    <property type="entry name" value="ChloroindolylP_hydrolase"/>
</dbReference>
<keyword evidence="1" id="KW-0472">Membrane</keyword>
<dbReference type="EMBL" id="AXDY01000003">
    <property type="protein sequence ID" value="ERS94032.1"/>
    <property type="molecule type" value="Genomic_DNA"/>
</dbReference>
<comment type="caution">
    <text evidence="2">The sequence shown here is derived from an EMBL/GenBank/DDBJ whole genome shotgun (WGS) entry which is preliminary data.</text>
</comment>
<keyword evidence="1" id="KW-0812">Transmembrane</keyword>
<evidence type="ECO:0000313" key="3">
    <source>
        <dbReference type="Proteomes" id="UP000017131"/>
    </source>
</evidence>
<gene>
    <name evidence="2" type="ORF">SSIM_04240</name>
</gene>